<evidence type="ECO:0000313" key="5">
    <source>
        <dbReference type="EMBL" id="CAF3831744.1"/>
    </source>
</evidence>
<dbReference type="InterPro" id="IPR011042">
    <property type="entry name" value="6-blade_b-propeller_TolB-like"/>
</dbReference>
<comment type="caution">
    <text evidence="5">The sequence shown here is derived from an EMBL/GenBank/DDBJ whole genome shotgun (WGS) entry which is preliminary data.</text>
</comment>
<dbReference type="Pfam" id="PF01436">
    <property type="entry name" value="NHL"/>
    <property type="match status" value="3"/>
</dbReference>
<dbReference type="GO" id="GO:0004197">
    <property type="term" value="F:cysteine-type endopeptidase activity"/>
    <property type="evidence" value="ECO:0007669"/>
    <property type="project" value="InterPro"/>
</dbReference>
<dbReference type="GO" id="GO:0008270">
    <property type="term" value="F:zinc ion binding"/>
    <property type="evidence" value="ECO:0007669"/>
    <property type="project" value="UniProtKB-KW"/>
</dbReference>
<dbReference type="GO" id="GO:0006508">
    <property type="term" value="P:proteolysis"/>
    <property type="evidence" value="ECO:0007669"/>
    <property type="project" value="InterPro"/>
</dbReference>
<evidence type="ECO:0000313" key="4">
    <source>
        <dbReference type="EMBL" id="CAF0818620.1"/>
    </source>
</evidence>
<dbReference type="InterPro" id="IPR011600">
    <property type="entry name" value="Pept_C14_caspase"/>
</dbReference>
<dbReference type="InterPro" id="IPR050952">
    <property type="entry name" value="TRIM-NHL_E3_ligases"/>
</dbReference>
<keyword evidence="1" id="KW-0677">Repeat</keyword>
<dbReference type="CDD" id="cd05819">
    <property type="entry name" value="NHL"/>
    <property type="match status" value="1"/>
</dbReference>
<dbReference type="EMBL" id="CAJNOE010000052">
    <property type="protein sequence ID" value="CAF0818620.1"/>
    <property type="molecule type" value="Genomic_DNA"/>
</dbReference>
<accession>A0A819DSB6</accession>
<proteinExistence type="predicted"/>
<evidence type="ECO:0000256" key="1">
    <source>
        <dbReference type="ARBA" id="ARBA00022737"/>
    </source>
</evidence>
<dbReference type="Pfam" id="PF00656">
    <property type="entry name" value="Peptidase_C14"/>
    <property type="match status" value="1"/>
</dbReference>
<dbReference type="PANTHER" id="PTHR24104:SF25">
    <property type="entry name" value="PROTEIN LIN-41"/>
    <property type="match status" value="1"/>
</dbReference>
<dbReference type="PANTHER" id="PTHR24104">
    <property type="entry name" value="E3 UBIQUITIN-PROTEIN LIGASE NHLRC1-RELATED"/>
    <property type="match status" value="1"/>
</dbReference>
<dbReference type="PROSITE" id="PS51125">
    <property type="entry name" value="NHL"/>
    <property type="match status" value="1"/>
</dbReference>
<dbReference type="EMBL" id="CAJOBB010001255">
    <property type="protein sequence ID" value="CAF3831744.1"/>
    <property type="molecule type" value="Genomic_DNA"/>
</dbReference>
<feature type="repeat" description="NHL" evidence="2">
    <location>
        <begin position="364"/>
        <end position="400"/>
    </location>
</feature>
<reference evidence="5" key="1">
    <citation type="submission" date="2021-02" db="EMBL/GenBank/DDBJ databases">
        <authorList>
            <person name="Nowell W R."/>
        </authorList>
    </citation>
    <scope>NUCLEOTIDE SEQUENCE</scope>
</reference>
<gene>
    <name evidence="4" type="ORF">IZO911_LOCUS7871</name>
    <name evidence="5" type="ORF">KXQ929_LOCUS18903</name>
</gene>
<evidence type="ECO:0000259" key="3">
    <source>
        <dbReference type="Pfam" id="PF00656"/>
    </source>
</evidence>
<feature type="domain" description="Peptidase C14 caspase" evidence="3">
    <location>
        <begin position="10"/>
        <end position="84"/>
    </location>
</feature>
<dbReference type="Proteomes" id="UP000663860">
    <property type="component" value="Unassembled WGS sequence"/>
</dbReference>
<dbReference type="InterPro" id="IPR001258">
    <property type="entry name" value="NHL_repeat"/>
</dbReference>
<dbReference type="Gene3D" id="3.40.50.1460">
    <property type="match status" value="1"/>
</dbReference>
<organism evidence="5 6">
    <name type="scientific">Adineta steineri</name>
    <dbReference type="NCBI Taxonomy" id="433720"/>
    <lineage>
        <taxon>Eukaryota</taxon>
        <taxon>Metazoa</taxon>
        <taxon>Spiralia</taxon>
        <taxon>Gnathifera</taxon>
        <taxon>Rotifera</taxon>
        <taxon>Eurotatoria</taxon>
        <taxon>Bdelloidea</taxon>
        <taxon>Adinetida</taxon>
        <taxon>Adinetidae</taxon>
        <taxon>Adineta</taxon>
    </lineage>
</organism>
<name>A0A819DSB6_9BILA</name>
<sequence length="402" mass="44850">MQQGLSLMNAPSETIIAFACAAGEAALDETRNNRNGIFTENLLKYIVMPNKDIEEVLKKVSRDVKLQTGGFQKPYRTTSLTEDVFLVTNHSQGQSLPFNHINNNTKWKQHAITIAGGNGHGNQLNQLFWPEGIYIDDDRQTIYIADCDNHRIVEWKYGAKNGQVVVDGNGQENRGDQLNCPADVIVDKKNDSLIICDSGNRRVVRCSHQNGKHGETIISDIDCSRLTMDKNGDLYVSDHGKNEVSRWKQEGKKGTIVAGGHGQGKHLNQLDHPNYIFVNEDHSVYVSDRYNHRVMKWMKGAKEGIIVAGRKGKGDSLTQLSSPQGVIVDHLDNVYVADRNNHRIMRWCKGSKDGSVVVGGNGEGEEPDQLNGPTDLSFDVQGNLYVVDCNNHRIQKFEIDLT</sequence>
<dbReference type="SUPFAM" id="SSF101898">
    <property type="entry name" value="NHL repeat"/>
    <property type="match status" value="1"/>
</dbReference>
<dbReference type="AlphaFoldDB" id="A0A819DSB6"/>
<protein>
    <recommendedName>
        <fullName evidence="3">Peptidase C14 caspase domain-containing protein</fullName>
    </recommendedName>
</protein>
<dbReference type="InterPro" id="IPR029030">
    <property type="entry name" value="Caspase-like_dom_sf"/>
</dbReference>
<dbReference type="Proteomes" id="UP000663868">
    <property type="component" value="Unassembled WGS sequence"/>
</dbReference>
<dbReference type="SUPFAM" id="SSF52129">
    <property type="entry name" value="Caspase-like"/>
    <property type="match status" value="1"/>
</dbReference>
<dbReference type="Gene3D" id="2.120.10.30">
    <property type="entry name" value="TolB, C-terminal domain"/>
    <property type="match status" value="2"/>
</dbReference>
<evidence type="ECO:0000313" key="6">
    <source>
        <dbReference type="Proteomes" id="UP000663868"/>
    </source>
</evidence>
<evidence type="ECO:0000256" key="2">
    <source>
        <dbReference type="PROSITE-ProRule" id="PRU00504"/>
    </source>
</evidence>